<evidence type="ECO:0000313" key="2">
    <source>
        <dbReference type="EMBL" id="KAI5352139.1"/>
    </source>
</evidence>
<keyword evidence="3" id="KW-1185">Reference proteome</keyword>
<evidence type="ECO:0000256" key="1">
    <source>
        <dbReference type="SAM" id="MobiDB-lite"/>
    </source>
</evidence>
<organism evidence="2 3">
    <name type="scientific">Prunus dulcis</name>
    <name type="common">Almond</name>
    <name type="synonym">Amygdalus dulcis</name>
    <dbReference type="NCBI Taxonomy" id="3755"/>
    <lineage>
        <taxon>Eukaryota</taxon>
        <taxon>Viridiplantae</taxon>
        <taxon>Streptophyta</taxon>
        <taxon>Embryophyta</taxon>
        <taxon>Tracheophyta</taxon>
        <taxon>Spermatophyta</taxon>
        <taxon>Magnoliopsida</taxon>
        <taxon>eudicotyledons</taxon>
        <taxon>Gunneridae</taxon>
        <taxon>Pentapetalae</taxon>
        <taxon>rosids</taxon>
        <taxon>fabids</taxon>
        <taxon>Rosales</taxon>
        <taxon>Rosaceae</taxon>
        <taxon>Amygdaloideae</taxon>
        <taxon>Amygdaleae</taxon>
        <taxon>Prunus</taxon>
    </lineage>
</organism>
<name>A0AAD4ZQ53_PRUDU</name>
<gene>
    <name evidence="2" type="ORF">L3X38_005030</name>
</gene>
<dbReference type="Proteomes" id="UP001054821">
    <property type="component" value="Chromosome 1"/>
</dbReference>
<comment type="caution">
    <text evidence="2">The sequence shown here is derived from an EMBL/GenBank/DDBJ whole genome shotgun (WGS) entry which is preliminary data.</text>
</comment>
<feature type="region of interest" description="Disordered" evidence="1">
    <location>
        <begin position="1"/>
        <end position="20"/>
    </location>
</feature>
<evidence type="ECO:0000313" key="3">
    <source>
        <dbReference type="Proteomes" id="UP001054821"/>
    </source>
</evidence>
<dbReference type="AlphaFoldDB" id="A0AAD4ZQ53"/>
<accession>A0AAD4ZQ53</accession>
<dbReference type="EMBL" id="JAJFAZ020000001">
    <property type="protein sequence ID" value="KAI5352139.1"/>
    <property type="molecule type" value="Genomic_DNA"/>
</dbReference>
<protein>
    <submittedName>
        <fullName evidence="2">Uncharacterized protein</fullName>
    </submittedName>
</protein>
<proteinExistence type="predicted"/>
<sequence length="81" mass="8401">MLGILGRMSRRSSCGRGDGVEGLLGVGKVIEEGSGFKEDSQIRLIGKELDGAGEDIGWVCGSTMGGSNGGFDWFGSSEWAS</sequence>
<reference evidence="2 3" key="1">
    <citation type="journal article" date="2022" name="G3 (Bethesda)">
        <title>Whole-genome sequence and methylome profiling of the almond [Prunus dulcis (Mill.) D.A. Webb] cultivar 'Nonpareil'.</title>
        <authorList>
            <person name="D'Amico-Willman K.M."/>
            <person name="Ouma W.Z."/>
            <person name="Meulia T."/>
            <person name="Sideli G.M."/>
            <person name="Gradziel T.M."/>
            <person name="Fresnedo-Ramirez J."/>
        </authorList>
    </citation>
    <scope>NUCLEOTIDE SEQUENCE [LARGE SCALE GENOMIC DNA]</scope>
    <source>
        <strain evidence="2">Clone GOH B32 T37-40</strain>
    </source>
</reference>